<evidence type="ECO:0000313" key="1">
    <source>
        <dbReference type="EMBL" id="AJF07546.1"/>
    </source>
</evidence>
<proteinExistence type="predicted"/>
<evidence type="ECO:0000313" key="2">
    <source>
        <dbReference type="Proteomes" id="UP000035036"/>
    </source>
</evidence>
<dbReference type="Pfam" id="PF10387">
    <property type="entry name" value="DUF2442"/>
    <property type="match status" value="1"/>
</dbReference>
<sequence>MGTLTADLIPLAASVHCSDDELVVSLKDGRTISVPLAWFPRLAHAAQSARTNYEILGNGEGIHWPDLDEDISIIGLLAGRASVEYNQRGSRLSPAADR</sequence>
<dbReference type="AlphaFoldDB" id="A0A0B5FVE3"/>
<reference evidence="1 2" key="1">
    <citation type="journal article" date="2015" name="Genome Announc.">
        <title>Genomes of Geoalkalibacter ferrihydriticus Z-0531T and Geoalkalibacter subterraneus Red1T, Two Haloalkaliphilic Metal-Reducing Deltaproteobacteria.</title>
        <authorList>
            <person name="Badalamenti J.P."/>
            <person name="Krajmalnik-Brown R."/>
            <person name="Torres C.I."/>
            <person name="Bond D.R."/>
        </authorList>
    </citation>
    <scope>NUCLEOTIDE SEQUENCE [LARGE SCALE GENOMIC DNA]</scope>
    <source>
        <strain evidence="1 2">Red1</strain>
    </source>
</reference>
<organism evidence="1 2">
    <name type="scientific">Geoalkalibacter subterraneus</name>
    <dbReference type="NCBI Taxonomy" id="483547"/>
    <lineage>
        <taxon>Bacteria</taxon>
        <taxon>Pseudomonadati</taxon>
        <taxon>Thermodesulfobacteriota</taxon>
        <taxon>Desulfuromonadia</taxon>
        <taxon>Desulfuromonadales</taxon>
        <taxon>Geoalkalibacteraceae</taxon>
        <taxon>Geoalkalibacter</taxon>
    </lineage>
</organism>
<evidence type="ECO:0008006" key="3">
    <source>
        <dbReference type="Google" id="ProtNLM"/>
    </source>
</evidence>
<dbReference type="STRING" id="483547.GSUB_14685"/>
<dbReference type="Gene3D" id="3.30.2020.40">
    <property type="entry name" value="Uncharacterised protein PF10387, DUF2442"/>
    <property type="match status" value="1"/>
</dbReference>
<dbReference type="RefSeq" id="WP_040201464.1">
    <property type="nucleotide sequence ID" value="NZ_CP010311.1"/>
</dbReference>
<dbReference type="Proteomes" id="UP000035036">
    <property type="component" value="Chromosome"/>
</dbReference>
<dbReference type="OrthoDB" id="337884at2"/>
<name>A0A0B5FVE3_9BACT</name>
<keyword evidence="2" id="KW-1185">Reference proteome</keyword>
<dbReference type="InterPro" id="IPR018841">
    <property type="entry name" value="DUF2442"/>
</dbReference>
<protein>
    <recommendedName>
        <fullName evidence="3">DUF2442 domain-containing protein</fullName>
    </recommendedName>
</protein>
<gene>
    <name evidence="1" type="ORF">GSUB_14685</name>
</gene>
<dbReference type="EMBL" id="CP010311">
    <property type="protein sequence ID" value="AJF07546.1"/>
    <property type="molecule type" value="Genomic_DNA"/>
</dbReference>
<dbReference type="HOGENOM" id="CLU_177114_1_0_7"/>
<dbReference type="KEGG" id="gsb:GSUB_14685"/>
<accession>A0A0B5FVE3</accession>